<dbReference type="Proteomes" id="UP000322873">
    <property type="component" value="Unassembled WGS sequence"/>
</dbReference>
<dbReference type="VEuPathDB" id="FungiDB:MFRU_001g00600"/>
<feature type="region of interest" description="Disordered" evidence="1">
    <location>
        <begin position="1"/>
        <end position="66"/>
    </location>
</feature>
<sequence length="216" mass="23003">MTFDIPPPPYSETSESPQPHHDATPLPIRRKQVTRTLNAATSSGRDIDHVTKHSQYIAENGRPEGINAAPRIASKSQSQLAPPKISAVETLQVTSTSTKIGRTVSAPATPLHSQASGDPSKVTRETSSEPPPTLSSSASSYVSKAFQEARHFAGGIIARPSESTRHFSILRHSHGLVFYQGCSTTLAISIFSDAPLPAGARYGYKTEDTPAMPGCA</sequence>
<accession>A0A5M9JX97</accession>
<dbReference type="EMBL" id="VICG01000003">
    <property type="protein sequence ID" value="KAA8574158.1"/>
    <property type="molecule type" value="Genomic_DNA"/>
</dbReference>
<evidence type="ECO:0000313" key="3">
    <source>
        <dbReference type="Proteomes" id="UP000322873"/>
    </source>
</evidence>
<comment type="caution">
    <text evidence="2">The sequence shown here is derived from an EMBL/GenBank/DDBJ whole genome shotgun (WGS) entry which is preliminary data.</text>
</comment>
<evidence type="ECO:0000313" key="2">
    <source>
        <dbReference type="EMBL" id="KAA8574158.1"/>
    </source>
</evidence>
<proteinExistence type="predicted"/>
<feature type="region of interest" description="Disordered" evidence="1">
    <location>
        <begin position="98"/>
        <end position="138"/>
    </location>
</feature>
<gene>
    <name evidence="2" type="ORF">EYC84_005673</name>
</gene>
<dbReference type="AlphaFoldDB" id="A0A5M9JX97"/>
<protein>
    <submittedName>
        <fullName evidence="2">Uncharacterized protein</fullName>
    </submittedName>
</protein>
<reference evidence="2 3" key="1">
    <citation type="submission" date="2019-06" db="EMBL/GenBank/DDBJ databases">
        <title>Genome Sequence of the Brown Rot Fungal Pathogen Monilinia fructicola.</title>
        <authorList>
            <person name="De Miccolis Angelini R.M."/>
            <person name="Landi L."/>
            <person name="Abate D."/>
            <person name="Pollastro S."/>
            <person name="Romanazzi G."/>
            <person name="Faretra F."/>
        </authorList>
    </citation>
    <scope>NUCLEOTIDE SEQUENCE [LARGE SCALE GENOMIC DNA]</scope>
    <source>
        <strain evidence="2 3">Mfrc123</strain>
    </source>
</reference>
<feature type="compositionally biased region" description="Pro residues" evidence="1">
    <location>
        <begin position="1"/>
        <end position="10"/>
    </location>
</feature>
<feature type="compositionally biased region" description="Polar residues" evidence="1">
    <location>
        <begin position="34"/>
        <end position="44"/>
    </location>
</feature>
<keyword evidence="3" id="KW-1185">Reference proteome</keyword>
<organism evidence="2 3">
    <name type="scientific">Monilinia fructicola</name>
    <name type="common">Brown rot fungus</name>
    <name type="synonym">Ciboria fructicola</name>
    <dbReference type="NCBI Taxonomy" id="38448"/>
    <lineage>
        <taxon>Eukaryota</taxon>
        <taxon>Fungi</taxon>
        <taxon>Dikarya</taxon>
        <taxon>Ascomycota</taxon>
        <taxon>Pezizomycotina</taxon>
        <taxon>Leotiomycetes</taxon>
        <taxon>Helotiales</taxon>
        <taxon>Sclerotiniaceae</taxon>
        <taxon>Monilinia</taxon>
    </lineage>
</organism>
<evidence type="ECO:0000256" key="1">
    <source>
        <dbReference type="SAM" id="MobiDB-lite"/>
    </source>
</evidence>
<name>A0A5M9JX97_MONFR</name>